<reference evidence="3 4" key="1">
    <citation type="submission" date="2017-02" db="EMBL/GenBank/DDBJ databases">
        <title>Draft genome sequence of Moraxella porci CCUG 54912T type strain.</title>
        <authorList>
            <person name="Salva-Serra F."/>
            <person name="Engstrom-Jakobsson H."/>
            <person name="Thorell K."/>
            <person name="Jaen-Luchoro D."/>
            <person name="Gonzales-Siles L."/>
            <person name="Karlsson R."/>
            <person name="Yazdan S."/>
            <person name="Boulund F."/>
            <person name="Johnning A."/>
            <person name="Engstrand L."/>
            <person name="Kristiansson E."/>
            <person name="Moore E."/>
        </authorList>
    </citation>
    <scope>NUCLEOTIDE SEQUENCE [LARGE SCALE GENOMIC DNA]</scope>
    <source>
        <strain evidence="3 4">CCUG 54912</strain>
    </source>
</reference>
<evidence type="ECO:0008006" key="5">
    <source>
        <dbReference type="Google" id="ProtNLM"/>
    </source>
</evidence>
<dbReference type="EMBL" id="MUYV01000012">
    <property type="protein sequence ID" value="OOS23781.1"/>
    <property type="molecule type" value="Genomic_DNA"/>
</dbReference>
<organism evidence="3 4">
    <name type="scientific">Moraxella porci DSM 25326</name>
    <dbReference type="NCBI Taxonomy" id="573983"/>
    <lineage>
        <taxon>Bacteria</taxon>
        <taxon>Pseudomonadati</taxon>
        <taxon>Pseudomonadota</taxon>
        <taxon>Gammaproteobacteria</taxon>
        <taxon>Moraxellales</taxon>
        <taxon>Moraxellaceae</taxon>
        <taxon>Moraxella</taxon>
    </lineage>
</organism>
<gene>
    <name evidence="3" type="ORF">B0681_09140</name>
</gene>
<accession>A0A1T0CNM9</accession>
<sequence>MKAIACIAAAAIALTGCNAMTATADKIMNKKSNFSQVDTTVYPIGEGPNYDAQTKADAVLEDMKATQAVNGQYPKADSNDDKTQQQIDAAIEQANQTAQ</sequence>
<feature type="signal peptide" evidence="2">
    <location>
        <begin position="1"/>
        <end position="21"/>
    </location>
</feature>
<name>A0A1T0CNM9_9GAMM</name>
<evidence type="ECO:0000313" key="3">
    <source>
        <dbReference type="EMBL" id="OOS23781.1"/>
    </source>
</evidence>
<evidence type="ECO:0000256" key="1">
    <source>
        <dbReference type="SAM" id="MobiDB-lite"/>
    </source>
</evidence>
<dbReference type="RefSeq" id="WP_078318434.1">
    <property type="nucleotide sequence ID" value="NZ_MUYV01000012.1"/>
</dbReference>
<keyword evidence="2" id="KW-0732">Signal</keyword>
<feature type="chain" id="PRO_5013159740" description="DUF4148 domain-containing protein" evidence="2">
    <location>
        <begin position="22"/>
        <end position="99"/>
    </location>
</feature>
<dbReference type="PROSITE" id="PS51257">
    <property type="entry name" value="PROKAR_LIPOPROTEIN"/>
    <property type="match status" value="1"/>
</dbReference>
<evidence type="ECO:0000313" key="4">
    <source>
        <dbReference type="Proteomes" id="UP000190683"/>
    </source>
</evidence>
<dbReference type="Proteomes" id="UP000190683">
    <property type="component" value="Unassembled WGS sequence"/>
</dbReference>
<feature type="region of interest" description="Disordered" evidence="1">
    <location>
        <begin position="70"/>
        <end position="99"/>
    </location>
</feature>
<proteinExistence type="predicted"/>
<comment type="caution">
    <text evidence="3">The sequence shown here is derived from an EMBL/GenBank/DDBJ whole genome shotgun (WGS) entry which is preliminary data.</text>
</comment>
<keyword evidence="4" id="KW-1185">Reference proteome</keyword>
<dbReference type="AlphaFoldDB" id="A0A1T0CNM9"/>
<protein>
    <recommendedName>
        <fullName evidence="5">DUF4148 domain-containing protein</fullName>
    </recommendedName>
</protein>
<evidence type="ECO:0000256" key="2">
    <source>
        <dbReference type="SAM" id="SignalP"/>
    </source>
</evidence>